<dbReference type="InterPro" id="IPR043502">
    <property type="entry name" value="DNA/RNA_pol_sf"/>
</dbReference>
<dbReference type="EMBL" id="UZAI01016904">
    <property type="protein sequence ID" value="VDP17833.1"/>
    <property type="molecule type" value="Genomic_DNA"/>
</dbReference>
<sequence length="85" mass="9371">MFPSLQPFPPSMPNLAHKIGLSADIEEMFLQVRLPEEDATAFSFLWHPDGNLDSPPDVYGLQVHPFGATSSPFCATNNILCNLEP</sequence>
<evidence type="ECO:0000313" key="1">
    <source>
        <dbReference type="EMBL" id="VDP17833.1"/>
    </source>
</evidence>
<dbReference type="AlphaFoldDB" id="A0A183MGT8"/>
<reference evidence="1 2" key="1">
    <citation type="submission" date="2018-11" db="EMBL/GenBank/DDBJ databases">
        <authorList>
            <consortium name="Pathogen Informatics"/>
        </authorList>
    </citation>
    <scope>NUCLEOTIDE SEQUENCE [LARGE SCALE GENOMIC DNA]</scope>
    <source>
        <strain evidence="1 2">Zambia</strain>
    </source>
</reference>
<dbReference type="STRING" id="48269.A0A183MGT8"/>
<accession>A0A183MGT8</accession>
<organism evidence="1 2">
    <name type="scientific">Schistosoma margrebowiei</name>
    <dbReference type="NCBI Taxonomy" id="48269"/>
    <lineage>
        <taxon>Eukaryota</taxon>
        <taxon>Metazoa</taxon>
        <taxon>Spiralia</taxon>
        <taxon>Lophotrochozoa</taxon>
        <taxon>Platyhelminthes</taxon>
        <taxon>Trematoda</taxon>
        <taxon>Digenea</taxon>
        <taxon>Strigeidida</taxon>
        <taxon>Schistosomatoidea</taxon>
        <taxon>Schistosomatidae</taxon>
        <taxon>Schistosoma</taxon>
    </lineage>
</organism>
<proteinExistence type="predicted"/>
<dbReference type="PANTHER" id="PTHR47331">
    <property type="entry name" value="PHD-TYPE DOMAIN-CONTAINING PROTEIN"/>
    <property type="match status" value="1"/>
</dbReference>
<dbReference type="Proteomes" id="UP000277204">
    <property type="component" value="Unassembled WGS sequence"/>
</dbReference>
<evidence type="ECO:0000313" key="2">
    <source>
        <dbReference type="Proteomes" id="UP000277204"/>
    </source>
</evidence>
<name>A0A183MGT8_9TREM</name>
<protein>
    <submittedName>
        <fullName evidence="1">Uncharacterized protein</fullName>
    </submittedName>
</protein>
<gene>
    <name evidence="1" type="ORF">SMRZ_LOCUS15263</name>
</gene>
<keyword evidence="2" id="KW-1185">Reference proteome</keyword>
<dbReference type="SUPFAM" id="SSF56672">
    <property type="entry name" value="DNA/RNA polymerases"/>
    <property type="match status" value="1"/>
</dbReference>